<sequence>MDLMQQVNLSKKTHKTSGLCLTRLSLRSETDVITFGGPIILTCIINGIITVDRNVTIQWSMGNDDQLLSYNGRINNLRKYEETVSSINEFSLKIFNLTEVDVDVTYRCQYGFETAIHVIKITDDKYIYPPTPESTIVIFPLPNCSINVDVPTFDITYICEDEITMKVNLSLSLQKRVACNRLINISCHIARNQYDIGTFKYNNECSFQGNSSSQSILTITLIPTGLLVLISVLVIAKCLISQQEKKTRKGEYYTTAF</sequence>
<evidence type="ECO:0000313" key="3">
    <source>
        <dbReference type="EMBL" id="CAC5359460.1"/>
    </source>
</evidence>
<dbReference type="EMBL" id="CACVKT020000481">
    <property type="protein sequence ID" value="CAC5359460.1"/>
    <property type="molecule type" value="Genomic_DNA"/>
</dbReference>
<feature type="transmembrane region" description="Helical" evidence="1">
    <location>
        <begin position="216"/>
        <end position="240"/>
    </location>
</feature>
<dbReference type="PROSITE" id="PS50835">
    <property type="entry name" value="IG_LIKE"/>
    <property type="match status" value="1"/>
</dbReference>
<dbReference type="InterPro" id="IPR036179">
    <property type="entry name" value="Ig-like_dom_sf"/>
</dbReference>
<feature type="domain" description="Ig-like" evidence="2">
    <location>
        <begin position="22"/>
        <end position="109"/>
    </location>
</feature>
<accession>A0A6J7ZZJ2</accession>
<keyword evidence="4" id="KW-1185">Reference proteome</keyword>
<keyword evidence="1" id="KW-0472">Membrane</keyword>
<gene>
    <name evidence="3" type="ORF">MCOR_2303</name>
</gene>
<name>A0A6J7ZZJ2_MYTCO</name>
<keyword evidence="1" id="KW-0812">Transmembrane</keyword>
<dbReference type="AlphaFoldDB" id="A0A6J7ZZJ2"/>
<dbReference type="Gene3D" id="2.60.40.10">
    <property type="entry name" value="Immunoglobulins"/>
    <property type="match status" value="1"/>
</dbReference>
<dbReference type="OrthoDB" id="6134006at2759"/>
<dbReference type="SUPFAM" id="SSF48726">
    <property type="entry name" value="Immunoglobulin"/>
    <property type="match status" value="1"/>
</dbReference>
<protein>
    <recommendedName>
        <fullName evidence="2">Ig-like domain-containing protein</fullName>
    </recommendedName>
</protein>
<evidence type="ECO:0000256" key="1">
    <source>
        <dbReference type="SAM" id="Phobius"/>
    </source>
</evidence>
<evidence type="ECO:0000259" key="2">
    <source>
        <dbReference type="PROSITE" id="PS50835"/>
    </source>
</evidence>
<reference evidence="3 4" key="1">
    <citation type="submission" date="2020-06" db="EMBL/GenBank/DDBJ databases">
        <authorList>
            <person name="Li R."/>
            <person name="Bekaert M."/>
        </authorList>
    </citation>
    <scope>NUCLEOTIDE SEQUENCE [LARGE SCALE GENOMIC DNA]</scope>
    <source>
        <strain evidence="4">wild</strain>
    </source>
</reference>
<proteinExistence type="predicted"/>
<dbReference type="InterPro" id="IPR007110">
    <property type="entry name" value="Ig-like_dom"/>
</dbReference>
<dbReference type="InterPro" id="IPR013783">
    <property type="entry name" value="Ig-like_fold"/>
</dbReference>
<evidence type="ECO:0000313" key="4">
    <source>
        <dbReference type="Proteomes" id="UP000507470"/>
    </source>
</evidence>
<organism evidence="3 4">
    <name type="scientific">Mytilus coruscus</name>
    <name type="common">Sea mussel</name>
    <dbReference type="NCBI Taxonomy" id="42192"/>
    <lineage>
        <taxon>Eukaryota</taxon>
        <taxon>Metazoa</taxon>
        <taxon>Spiralia</taxon>
        <taxon>Lophotrochozoa</taxon>
        <taxon>Mollusca</taxon>
        <taxon>Bivalvia</taxon>
        <taxon>Autobranchia</taxon>
        <taxon>Pteriomorphia</taxon>
        <taxon>Mytilida</taxon>
        <taxon>Mytiloidea</taxon>
        <taxon>Mytilidae</taxon>
        <taxon>Mytilinae</taxon>
        <taxon>Mytilus</taxon>
    </lineage>
</organism>
<dbReference type="Proteomes" id="UP000507470">
    <property type="component" value="Unassembled WGS sequence"/>
</dbReference>
<keyword evidence="1" id="KW-1133">Transmembrane helix</keyword>